<dbReference type="GO" id="GO:0072686">
    <property type="term" value="C:mitotic spindle"/>
    <property type="evidence" value="ECO:0007669"/>
    <property type="project" value="InterPro"/>
</dbReference>
<feature type="compositionally biased region" description="Low complexity" evidence="19">
    <location>
        <begin position="145"/>
        <end position="160"/>
    </location>
</feature>
<proteinExistence type="inferred from homology"/>
<comment type="caution">
    <text evidence="20">The sequence shown here is derived from an EMBL/GenBank/DDBJ whole genome shotgun (WGS) entry which is preliminary data.</text>
</comment>
<evidence type="ECO:0000256" key="13">
    <source>
        <dbReference type="ARBA" id="ARBA00023212"/>
    </source>
</evidence>
<keyword evidence="7" id="KW-0132">Cell division</keyword>
<keyword evidence="21" id="KW-1185">Reference proteome</keyword>
<keyword evidence="6" id="KW-0963">Cytoplasm</keyword>
<feature type="compositionally biased region" description="Polar residues" evidence="19">
    <location>
        <begin position="170"/>
        <end position="180"/>
    </location>
</feature>
<keyword evidence="15" id="KW-0131">Cell cycle</keyword>
<evidence type="ECO:0000256" key="5">
    <source>
        <dbReference type="ARBA" id="ARBA00022454"/>
    </source>
</evidence>
<evidence type="ECO:0000313" key="20">
    <source>
        <dbReference type="EMBL" id="CAB4255838.1"/>
    </source>
</evidence>
<keyword evidence="14" id="KW-0539">Nucleus</keyword>
<keyword evidence="13" id="KW-0206">Cytoskeleton</keyword>
<feature type="compositionally biased region" description="Basic and acidic residues" evidence="19">
    <location>
        <begin position="189"/>
        <end position="198"/>
    </location>
</feature>
<comment type="subcellular location">
    <subcellularLocation>
        <location evidence="3">Chromosome</location>
        <location evidence="3">Centromere</location>
        <location evidence="3">Kinetochore</location>
    </subcellularLocation>
    <subcellularLocation>
        <location evidence="2">Cytoplasm</location>
        <location evidence="2">Cytoskeleton</location>
        <location evidence="2">Spindle</location>
    </subcellularLocation>
    <subcellularLocation>
        <location evidence="1">Nucleus</location>
    </subcellularLocation>
</comment>
<dbReference type="OrthoDB" id="4067138at2759"/>
<dbReference type="EMBL" id="CAEFZW010000007">
    <property type="protein sequence ID" value="CAB4255838.1"/>
    <property type="molecule type" value="Genomic_DNA"/>
</dbReference>
<evidence type="ECO:0000256" key="18">
    <source>
        <dbReference type="ARBA" id="ARBA00044358"/>
    </source>
</evidence>
<dbReference type="RefSeq" id="XP_041407682.1">
    <property type="nucleotide sequence ID" value="XM_041551748.1"/>
</dbReference>
<dbReference type="GO" id="GO:0051301">
    <property type="term" value="P:cell division"/>
    <property type="evidence" value="ECO:0007669"/>
    <property type="project" value="UniProtKB-KW"/>
</dbReference>
<reference evidence="20 21" key="1">
    <citation type="submission" date="2020-05" db="EMBL/GenBank/DDBJ databases">
        <authorList>
            <person name="Casaregola S."/>
            <person name="Devillers H."/>
            <person name="Grondin C."/>
        </authorList>
    </citation>
    <scope>NUCLEOTIDE SEQUENCE [LARGE SCALE GENOMIC DNA]</scope>
    <source>
        <strain evidence="20 21">CLIB 1767</strain>
    </source>
</reference>
<comment type="similarity">
    <text evidence="4">Belongs to the DASH complex DUO1 family.</text>
</comment>
<gene>
    <name evidence="20" type="ORF">KABA2_07S05610</name>
</gene>
<evidence type="ECO:0000256" key="8">
    <source>
        <dbReference type="ARBA" id="ARBA00022701"/>
    </source>
</evidence>
<dbReference type="Proteomes" id="UP000644660">
    <property type="component" value="Unassembled WGS sequence"/>
</dbReference>
<keyword evidence="12" id="KW-0175">Coiled coil</keyword>
<accession>A0A8H2VI91</accession>
<keyword evidence="16" id="KW-0137">Centromere</keyword>
<evidence type="ECO:0000256" key="11">
    <source>
        <dbReference type="ARBA" id="ARBA00022838"/>
    </source>
</evidence>
<evidence type="ECO:0000256" key="17">
    <source>
        <dbReference type="ARBA" id="ARBA00044152"/>
    </source>
</evidence>
<feature type="region of interest" description="Disordered" evidence="19">
    <location>
        <begin position="145"/>
        <end position="198"/>
    </location>
</feature>
<evidence type="ECO:0000313" key="21">
    <source>
        <dbReference type="Proteomes" id="UP000644660"/>
    </source>
</evidence>
<evidence type="ECO:0000256" key="14">
    <source>
        <dbReference type="ARBA" id="ARBA00023242"/>
    </source>
</evidence>
<dbReference type="GO" id="GO:0005874">
    <property type="term" value="C:microtubule"/>
    <property type="evidence" value="ECO:0007669"/>
    <property type="project" value="UniProtKB-KW"/>
</dbReference>
<evidence type="ECO:0000256" key="9">
    <source>
        <dbReference type="ARBA" id="ARBA00022776"/>
    </source>
</evidence>
<evidence type="ECO:0000256" key="15">
    <source>
        <dbReference type="ARBA" id="ARBA00023306"/>
    </source>
</evidence>
<evidence type="ECO:0000256" key="4">
    <source>
        <dbReference type="ARBA" id="ARBA00005366"/>
    </source>
</evidence>
<evidence type="ECO:0000256" key="19">
    <source>
        <dbReference type="SAM" id="MobiDB-lite"/>
    </source>
</evidence>
<keyword evidence="9" id="KW-0498">Mitosis</keyword>
<evidence type="ECO:0000256" key="7">
    <source>
        <dbReference type="ARBA" id="ARBA00022618"/>
    </source>
</evidence>
<dbReference type="GO" id="GO:0042729">
    <property type="term" value="C:DASH complex"/>
    <property type="evidence" value="ECO:0007669"/>
    <property type="project" value="InterPro"/>
</dbReference>
<dbReference type="GeneID" id="64858899"/>
<dbReference type="PANTHER" id="PTHR28216">
    <property type="entry name" value="DASH COMPLEX SUBUNIT DUO1"/>
    <property type="match status" value="1"/>
</dbReference>
<evidence type="ECO:0000256" key="3">
    <source>
        <dbReference type="ARBA" id="ARBA00004629"/>
    </source>
</evidence>
<evidence type="ECO:0000256" key="12">
    <source>
        <dbReference type="ARBA" id="ARBA00023054"/>
    </source>
</evidence>
<evidence type="ECO:0000256" key="1">
    <source>
        <dbReference type="ARBA" id="ARBA00004123"/>
    </source>
</evidence>
<protein>
    <recommendedName>
        <fullName evidence="17">DASH complex subunit DUO1</fullName>
    </recommendedName>
    <alternativeName>
        <fullName evidence="18">Outer kinetochore protein DUO1</fullName>
    </alternativeName>
</protein>
<keyword evidence="10" id="KW-0159">Chromosome partition</keyword>
<evidence type="ECO:0000256" key="10">
    <source>
        <dbReference type="ARBA" id="ARBA00022829"/>
    </source>
</evidence>
<name>A0A8H2VI91_9SACH</name>
<evidence type="ECO:0000256" key="2">
    <source>
        <dbReference type="ARBA" id="ARBA00004186"/>
    </source>
</evidence>
<keyword evidence="5" id="KW-0158">Chromosome</keyword>
<organism evidence="20 21">
    <name type="scientific">Maudiozyma barnettii</name>
    <dbReference type="NCBI Taxonomy" id="61262"/>
    <lineage>
        <taxon>Eukaryota</taxon>
        <taxon>Fungi</taxon>
        <taxon>Dikarya</taxon>
        <taxon>Ascomycota</taxon>
        <taxon>Saccharomycotina</taxon>
        <taxon>Saccharomycetes</taxon>
        <taxon>Saccharomycetales</taxon>
        <taxon>Saccharomycetaceae</taxon>
        <taxon>Maudiozyma</taxon>
    </lineage>
</organism>
<dbReference type="GO" id="GO:0000278">
    <property type="term" value="P:mitotic cell cycle"/>
    <property type="evidence" value="ECO:0007669"/>
    <property type="project" value="InterPro"/>
</dbReference>
<evidence type="ECO:0000256" key="16">
    <source>
        <dbReference type="ARBA" id="ARBA00023328"/>
    </source>
</evidence>
<dbReference type="GO" id="GO:0007059">
    <property type="term" value="P:chromosome segregation"/>
    <property type="evidence" value="ECO:0007669"/>
    <property type="project" value="UniProtKB-KW"/>
</dbReference>
<dbReference type="PANTHER" id="PTHR28216:SF1">
    <property type="entry name" value="DASH COMPLEX SUBUNIT DUO1"/>
    <property type="match status" value="1"/>
</dbReference>
<keyword evidence="11" id="KW-0995">Kinetochore</keyword>
<dbReference type="InterPro" id="IPR013960">
    <property type="entry name" value="DASH_Duo1"/>
</dbReference>
<keyword evidence="8" id="KW-0493">Microtubule</keyword>
<dbReference type="AlphaFoldDB" id="A0A8H2VI91"/>
<dbReference type="Pfam" id="PF08651">
    <property type="entry name" value="DASH_Duo1"/>
    <property type="match status" value="1"/>
</dbReference>
<evidence type="ECO:0000256" key="6">
    <source>
        <dbReference type="ARBA" id="ARBA00022490"/>
    </source>
</evidence>
<sequence>MSREQSVDKLIPQVFDELRSNMDSHQYPHQSTIASPITTQSLINELENLEKITQVIEQITSSVKHNIPKDIDRIYEVCQSSNKLLDSWIGIQSQAGYIYRLMGEPSYLRHLREDGIEHSFEEEVKLETESIEQLKKEIVRVNAIQSGESKSQPQQQQQASKTTIRKPNRSIYNTNSNSKKPTGIRRPTITKERKLFRR</sequence>